<dbReference type="AlphaFoldDB" id="A0A4C1SSW0"/>
<comment type="caution">
    <text evidence="1">The sequence shown here is derived from an EMBL/GenBank/DDBJ whole genome shotgun (WGS) entry which is preliminary data.</text>
</comment>
<accession>A0A4C1SSW0</accession>
<dbReference type="EMBL" id="BGZK01000012">
    <property type="protein sequence ID" value="GBP04141.1"/>
    <property type="molecule type" value="Genomic_DNA"/>
</dbReference>
<sequence length="100" mass="11181">MQILTHYLLGEFKRTPACVGARRGRRSRGRSALKGPTQREGVILRLRCWVDAPATLNFHNCHWPRSAGVLLPLPDLIKRMPLFYLEPDAGVGVGCACRIT</sequence>
<proteinExistence type="predicted"/>
<gene>
    <name evidence="1" type="ORF">EVAR_74864_1</name>
</gene>
<protein>
    <submittedName>
        <fullName evidence="1">Uncharacterized protein</fullName>
    </submittedName>
</protein>
<evidence type="ECO:0000313" key="1">
    <source>
        <dbReference type="EMBL" id="GBP04141.1"/>
    </source>
</evidence>
<reference evidence="1 2" key="1">
    <citation type="journal article" date="2019" name="Commun. Biol.">
        <title>The bagworm genome reveals a unique fibroin gene that provides high tensile strength.</title>
        <authorList>
            <person name="Kono N."/>
            <person name="Nakamura H."/>
            <person name="Ohtoshi R."/>
            <person name="Tomita M."/>
            <person name="Numata K."/>
            <person name="Arakawa K."/>
        </authorList>
    </citation>
    <scope>NUCLEOTIDE SEQUENCE [LARGE SCALE GENOMIC DNA]</scope>
</reference>
<name>A0A4C1SSW0_EUMVA</name>
<dbReference type="Proteomes" id="UP000299102">
    <property type="component" value="Unassembled WGS sequence"/>
</dbReference>
<keyword evidence="2" id="KW-1185">Reference proteome</keyword>
<evidence type="ECO:0000313" key="2">
    <source>
        <dbReference type="Proteomes" id="UP000299102"/>
    </source>
</evidence>
<organism evidence="1 2">
    <name type="scientific">Eumeta variegata</name>
    <name type="common">Bagworm moth</name>
    <name type="synonym">Eumeta japonica</name>
    <dbReference type="NCBI Taxonomy" id="151549"/>
    <lineage>
        <taxon>Eukaryota</taxon>
        <taxon>Metazoa</taxon>
        <taxon>Ecdysozoa</taxon>
        <taxon>Arthropoda</taxon>
        <taxon>Hexapoda</taxon>
        <taxon>Insecta</taxon>
        <taxon>Pterygota</taxon>
        <taxon>Neoptera</taxon>
        <taxon>Endopterygota</taxon>
        <taxon>Lepidoptera</taxon>
        <taxon>Glossata</taxon>
        <taxon>Ditrysia</taxon>
        <taxon>Tineoidea</taxon>
        <taxon>Psychidae</taxon>
        <taxon>Oiketicinae</taxon>
        <taxon>Eumeta</taxon>
    </lineage>
</organism>